<evidence type="ECO:0000256" key="5">
    <source>
        <dbReference type="RuleBase" id="RU363051"/>
    </source>
</evidence>
<dbReference type="GO" id="GO:0042744">
    <property type="term" value="P:hydrogen peroxide catabolic process"/>
    <property type="evidence" value="ECO:0007669"/>
    <property type="project" value="TreeGrafter"/>
</dbReference>
<feature type="domain" description="Plant heme peroxidase family profile" evidence="7">
    <location>
        <begin position="1"/>
        <end position="213"/>
    </location>
</feature>
<dbReference type="GO" id="GO:0020037">
    <property type="term" value="F:heme binding"/>
    <property type="evidence" value="ECO:0007669"/>
    <property type="project" value="UniProtKB-UniRule"/>
</dbReference>
<feature type="transmembrane region" description="Helical" evidence="6">
    <location>
        <begin position="482"/>
        <end position="506"/>
    </location>
</feature>
<dbReference type="GO" id="GO:0000302">
    <property type="term" value="P:response to reactive oxygen species"/>
    <property type="evidence" value="ECO:0007669"/>
    <property type="project" value="TreeGrafter"/>
</dbReference>
<dbReference type="InterPro" id="IPR044831">
    <property type="entry name" value="Ccp1-like"/>
</dbReference>
<dbReference type="OrthoDB" id="5985073at2759"/>
<dbReference type="EC" id="1.11.1.-" evidence="5"/>
<dbReference type="SUPFAM" id="SSF48113">
    <property type="entry name" value="Heme-dependent peroxidases"/>
    <property type="match status" value="1"/>
</dbReference>
<evidence type="ECO:0000256" key="4">
    <source>
        <dbReference type="RuleBase" id="RU004241"/>
    </source>
</evidence>
<dbReference type="EMBL" id="QUQM01000004">
    <property type="protein sequence ID" value="KAA8646659.1"/>
    <property type="molecule type" value="Genomic_DNA"/>
</dbReference>
<dbReference type="PANTHER" id="PTHR31356">
    <property type="entry name" value="THYLAKOID LUMENAL 29 KDA PROTEIN, CHLOROPLASTIC-RELATED"/>
    <property type="match status" value="1"/>
</dbReference>
<dbReference type="Pfam" id="PF00141">
    <property type="entry name" value="peroxidase"/>
    <property type="match status" value="1"/>
</dbReference>
<dbReference type="InterPro" id="IPR002016">
    <property type="entry name" value="Haem_peroxidase"/>
</dbReference>
<keyword evidence="2" id="KW-0408">Iron</keyword>
<keyword evidence="6" id="KW-0812">Transmembrane</keyword>
<reference evidence="8 9" key="1">
    <citation type="submission" date="2019-08" db="EMBL/GenBank/DDBJ databases">
        <title>The genome sequence of a newly discovered highly antifungal drug resistant Aspergillus species, Aspergillus tanneri NIH 1004.</title>
        <authorList>
            <person name="Mounaud S."/>
            <person name="Singh I."/>
            <person name="Joardar V."/>
            <person name="Pakala S."/>
            <person name="Pakala S."/>
            <person name="Venepally P."/>
            <person name="Chung J.K."/>
            <person name="Losada L."/>
            <person name="Nierman W.C."/>
        </authorList>
    </citation>
    <scope>NUCLEOTIDE SEQUENCE [LARGE SCALE GENOMIC DNA]</scope>
    <source>
        <strain evidence="8 9">NIH1004</strain>
    </source>
</reference>
<accession>A0A5M9MQ38</accession>
<evidence type="ECO:0000256" key="2">
    <source>
        <dbReference type="ARBA" id="ARBA00022617"/>
    </source>
</evidence>
<protein>
    <recommendedName>
        <fullName evidence="5">Peroxidase</fullName>
        <ecNumber evidence="5">1.11.1.-</ecNumber>
    </recommendedName>
</protein>
<dbReference type="PROSITE" id="PS50873">
    <property type="entry name" value="PEROXIDASE_4"/>
    <property type="match status" value="1"/>
</dbReference>
<dbReference type="Proteomes" id="UP000324241">
    <property type="component" value="Unassembled WGS sequence"/>
</dbReference>
<name>A0A5M9MQ38_9EURO</name>
<proteinExistence type="inferred from homology"/>
<organism evidence="8 9">
    <name type="scientific">Aspergillus tanneri</name>
    <dbReference type="NCBI Taxonomy" id="1220188"/>
    <lineage>
        <taxon>Eukaryota</taxon>
        <taxon>Fungi</taxon>
        <taxon>Dikarya</taxon>
        <taxon>Ascomycota</taxon>
        <taxon>Pezizomycotina</taxon>
        <taxon>Eurotiomycetes</taxon>
        <taxon>Eurotiomycetidae</taxon>
        <taxon>Eurotiales</taxon>
        <taxon>Aspergillaceae</taxon>
        <taxon>Aspergillus</taxon>
        <taxon>Aspergillus subgen. Circumdati</taxon>
    </lineage>
</organism>
<evidence type="ECO:0000313" key="8">
    <source>
        <dbReference type="EMBL" id="KAA8646659.1"/>
    </source>
</evidence>
<sequence>MADLIAMGVYTAVRSCGGPIIPIRAGRIDATTAGPVGVPQPQNSQGTFINQFLRTGFNTSGMIALTACGHTLGGVHADNFPKILAPGSVAHNYQLLDGTAAFDEKIVTDFVHHVLGNPLTGNLARINSRDADTKVFTADGNVTIRTLTDPTTFRSTCASLLQQMIEVVPSGVVLTDPIVPYEVKPVHLQLSLLDFGENVQFSGQIRVRTTFRSVNAISHVRLLFHDRFGGRVVAPVQLIVNIRELQRVLRIFDLSPVSLSISTFLVQIHFSNGVVELHDNNGFLYPVQDTIMLQSAQSCLADATDGSAKKKCDGRGSLPSLTTISIPMAHRQRVGAYDLLTASYLIDASQVAHGRFDLSTGSGATQVVDHFYSIADLGSTCSGGGSNSSTFIYESCIADSVSPRMLTGAATTDTAMTVERCATFARNIIGSELNMARSATAGIHGYPERTRLLKWTVRHRVQVIRLRSVVVRFDSVSIGTRLMWLLFILISQAITITAATVTLAVIEPSMVRSTMRII</sequence>
<keyword evidence="6" id="KW-1133">Transmembrane helix</keyword>
<comment type="caution">
    <text evidence="8">The sequence shown here is derived from an EMBL/GenBank/DDBJ whole genome shotgun (WGS) entry which is preliminary data.</text>
</comment>
<dbReference type="AlphaFoldDB" id="A0A5M9MQ38"/>
<keyword evidence="3 5" id="KW-0560">Oxidoreductase</keyword>
<evidence type="ECO:0000256" key="1">
    <source>
        <dbReference type="ARBA" id="ARBA00022559"/>
    </source>
</evidence>
<keyword evidence="2" id="KW-0349">Heme</keyword>
<gene>
    <name evidence="8" type="ORF">ATNIH1004_005334</name>
</gene>
<keyword evidence="2" id="KW-0479">Metal-binding</keyword>
<evidence type="ECO:0000313" key="9">
    <source>
        <dbReference type="Proteomes" id="UP000324241"/>
    </source>
</evidence>
<dbReference type="RefSeq" id="XP_033426020.1">
    <property type="nucleotide sequence ID" value="XM_033569988.1"/>
</dbReference>
<dbReference type="GeneID" id="54328036"/>
<keyword evidence="6" id="KW-0472">Membrane</keyword>
<evidence type="ECO:0000256" key="3">
    <source>
        <dbReference type="ARBA" id="ARBA00023002"/>
    </source>
</evidence>
<evidence type="ECO:0000256" key="6">
    <source>
        <dbReference type="SAM" id="Phobius"/>
    </source>
</evidence>
<comment type="similarity">
    <text evidence="4">Belongs to the peroxidase family.</text>
</comment>
<dbReference type="Gene3D" id="1.10.420.10">
    <property type="entry name" value="Peroxidase, domain 2"/>
    <property type="match status" value="1"/>
</dbReference>
<dbReference type="PANTHER" id="PTHR31356:SF53">
    <property type="entry name" value="HEME PEROXIDASE"/>
    <property type="match status" value="1"/>
</dbReference>
<dbReference type="GO" id="GO:0034599">
    <property type="term" value="P:cellular response to oxidative stress"/>
    <property type="evidence" value="ECO:0007669"/>
    <property type="project" value="InterPro"/>
</dbReference>
<dbReference type="VEuPathDB" id="FungiDB:EYZ11_012008"/>
<dbReference type="GO" id="GO:0004601">
    <property type="term" value="F:peroxidase activity"/>
    <property type="evidence" value="ECO:0007669"/>
    <property type="project" value="UniProtKB-KW"/>
</dbReference>
<dbReference type="GO" id="GO:0046872">
    <property type="term" value="F:metal ion binding"/>
    <property type="evidence" value="ECO:0007669"/>
    <property type="project" value="UniProtKB-UniRule"/>
</dbReference>
<keyword evidence="1 5" id="KW-0575">Peroxidase</keyword>
<evidence type="ECO:0000259" key="7">
    <source>
        <dbReference type="PROSITE" id="PS50873"/>
    </source>
</evidence>
<dbReference type="InterPro" id="IPR010255">
    <property type="entry name" value="Haem_peroxidase_sf"/>
</dbReference>